<dbReference type="EMBL" id="JANPWZ010001254">
    <property type="protein sequence ID" value="KAJ3567311.1"/>
    <property type="molecule type" value="Genomic_DNA"/>
</dbReference>
<keyword evidence="3" id="KW-1185">Reference proteome</keyword>
<evidence type="ECO:0000313" key="3">
    <source>
        <dbReference type="Proteomes" id="UP001148614"/>
    </source>
</evidence>
<name>A0A9W8TJS4_9PEZI</name>
<reference evidence="2" key="1">
    <citation type="submission" date="2022-07" db="EMBL/GenBank/DDBJ databases">
        <title>Genome Sequence of Xylaria arbuscula.</title>
        <authorList>
            <person name="Buettner E."/>
        </authorList>
    </citation>
    <scope>NUCLEOTIDE SEQUENCE</scope>
    <source>
        <strain evidence="2">VT107</strain>
    </source>
</reference>
<proteinExistence type="predicted"/>
<dbReference type="Proteomes" id="UP001148614">
    <property type="component" value="Unassembled WGS sequence"/>
</dbReference>
<feature type="compositionally biased region" description="Basic and acidic residues" evidence="1">
    <location>
        <begin position="77"/>
        <end position="94"/>
    </location>
</feature>
<feature type="region of interest" description="Disordered" evidence="1">
    <location>
        <begin position="72"/>
        <end position="94"/>
    </location>
</feature>
<protein>
    <submittedName>
        <fullName evidence="2">Uncharacterized protein</fullName>
    </submittedName>
</protein>
<gene>
    <name evidence="2" type="ORF">NPX13_g6815</name>
</gene>
<dbReference type="AlphaFoldDB" id="A0A9W8TJS4"/>
<accession>A0A9W8TJS4</accession>
<evidence type="ECO:0000256" key="1">
    <source>
        <dbReference type="SAM" id="MobiDB-lite"/>
    </source>
</evidence>
<evidence type="ECO:0000313" key="2">
    <source>
        <dbReference type="EMBL" id="KAJ3567311.1"/>
    </source>
</evidence>
<sequence>MSIRKLSTAGISKPSLMRGFLRLYYGGPWPSALSETLGNHDAAPIEAFSVPGRTRDFESVNGAGIRDTVIYQTQFAPREESSTTGAREKAGRDP</sequence>
<comment type="caution">
    <text evidence="2">The sequence shown here is derived from an EMBL/GenBank/DDBJ whole genome shotgun (WGS) entry which is preliminary data.</text>
</comment>
<organism evidence="2 3">
    <name type="scientific">Xylaria arbuscula</name>
    <dbReference type="NCBI Taxonomy" id="114810"/>
    <lineage>
        <taxon>Eukaryota</taxon>
        <taxon>Fungi</taxon>
        <taxon>Dikarya</taxon>
        <taxon>Ascomycota</taxon>
        <taxon>Pezizomycotina</taxon>
        <taxon>Sordariomycetes</taxon>
        <taxon>Xylariomycetidae</taxon>
        <taxon>Xylariales</taxon>
        <taxon>Xylariaceae</taxon>
        <taxon>Xylaria</taxon>
    </lineage>
</organism>